<dbReference type="EMBL" id="JAUSUL010000001">
    <property type="protein sequence ID" value="MDQ0313770.1"/>
    <property type="molecule type" value="Genomic_DNA"/>
</dbReference>
<accession>A0AAE4ARE6</accession>
<gene>
    <name evidence="5" type="ORF">J2S73_000207</name>
</gene>
<evidence type="ECO:0000313" key="6">
    <source>
        <dbReference type="Proteomes" id="UP001229244"/>
    </source>
</evidence>
<dbReference type="EC" id="3.1.3.18" evidence="4"/>
<dbReference type="SFLD" id="SFLDG01129">
    <property type="entry name" value="C1.5:_HAD__Beta-PGM__Phosphata"/>
    <property type="match status" value="1"/>
</dbReference>
<dbReference type="Gene3D" id="3.40.50.1000">
    <property type="entry name" value="HAD superfamily/HAD-like"/>
    <property type="match status" value="1"/>
</dbReference>
<keyword evidence="5" id="KW-0378">Hydrolase</keyword>
<dbReference type="SUPFAM" id="SSF56784">
    <property type="entry name" value="HAD-like"/>
    <property type="match status" value="1"/>
</dbReference>
<dbReference type="RefSeq" id="WP_370874371.1">
    <property type="nucleotide sequence ID" value="NZ_JAUSUL010000001.1"/>
</dbReference>
<dbReference type="PANTHER" id="PTHR43434:SF1">
    <property type="entry name" value="PHOSPHOGLYCOLATE PHOSPHATASE"/>
    <property type="match status" value="1"/>
</dbReference>
<dbReference type="InterPro" id="IPR006439">
    <property type="entry name" value="HAD-SF_hydro_IA"/>
</dbReference>
<dbReference type="InterPro" id="IPR023214">
    <property type="entry name" value="HAD_sf"/>
</dbReference>
<name>A0AAE4ARE6_9HYPH</name>
<dbReference type="InterPro" id="IPR023198">
    <property type="entry name" value="PGP-like_dom2"/>
</dbReference>
<dbReference type="Gene3D" id="1.10.150.240">
    <property type="entry name" value="Putative phosphatase, domain 2"/>
    <property type="match status" value="1"/>
</dbReference>
<dbReference type="GO" id="GO:0006281">
    <property type="term" value="P:DNA repair"/>
    <property type="evidence" value="ECO:0007669"/>
    <property type="project" value="TreeGrafter"/>
</dbReference>
<dbReference type="Proteomes" id="UP001229244">
    <property type="component" value="Unassembled WGS sequence"/>
</dbReference>
<comment type="caution">
    <text evidence="5">The sequence shown here is derived from an EMBL/GenBank/DDBJ whole genome shotgun (WGS) entry which is preliminary data.</text>
</comment>
<proteinExistence type="inferred from homology"/>
<sequence length="243" mass="24794">MSKIKGIVFDKDGTLVDYARTWVPINVRAAEHAASGDPDLKARLLALGGHDPQTHVVAGGSLLAAGHTGEIAEAWVGAGASHDHATLVEALDAIFTEGAEGSVAVTDLAALFERLLARGVAVGVATSDSAAGARATLKSIGLDGHTFFVAGYDSGHGGKPQPGMVLAFCRDNGLEPGEVAVVGDNLHDIRMGRAAGCALCVGVLTGTASREELEAEADHVIGGIDELEALFDRLDAWPEGAAA</sequence>
<dbReference type="InterPro" id="IPR036412">
    <property type="entry name" value="HAD-like_sf"/>
</dbReference>
<evidence type="ECO:0000313" key="5">
    <source>
        <dbReference type="EMBL" id="MDQ0313770.1"/>
    </source>
</evidence>
<dbReference type="GO" id="GO:0008967">
    <property type="term" value="F:phosphoglycolate phosphatase activity"/>
    <property type="evidence" value="ECO:0007669"/>
    <property type="project" value="UniProtKB-EC"/>
</dbReference>
<dbReference type="Pfam" id="PF00702">
    <property type="entry name" value="Hydrolase"/>
    <property type="match status" value="1"/>
</dbReference>
<evidence type="ECO:0000256" key="4">
    <source>
        <dbReference type="ARBA" id="ARBA00013078"/>
    </source>
</evidence>
<organism evidence="5 6">
    <name type="scientific">Amorphus orientalis</name>
    <dbReference type="NCBI Taxonomy" id="649198"/>
    <lineage>
        <taxon>Bacteria</taxon>
        <taxon>Pseudomonadati</taxon>
        <taxon>Pseudomonadota</taxon>
        <taxon>Alphaproteobacteria</taxon>
        <taxon>Hyphomicrobiales</taxon>
        <taxon>Amorphaceae</taxon>
        <taxon>Amorphus</taxon>
    </lineage>
</organism>
<dbReference type="InterPro" id="IPR050155">
    <property type="entry name" value="HAD-like_hydrolase_sf"/>
</dbReference>
<dbReference type="PANTHER" id="PTHR43434">
    <property type="entry name" value="PHOSPHOGLYCOLATE PHOSPHATASE"/>
    <property type="match status" value="1"/>
</dbReference>
<evidence type="ECO:0000256" key="3">
    <source>
        <dbReference type="ARBA" id="ARBA00006171"/>
    </source>
</evidence>
<dbReference type="AlphaFoldDB" id="A0AAE4ARE6"/>
<comment type="similarity">
    <text evidence="3">Belongs to the HAD-like hydrolase superfamily. CbbY/CbbZ/Gph/YieH family.</text>
</comment>
<comment type="catalytic activity">
    <reaction evidence="1">
        <text>2-phosphoglycolate + H2O = glycolate + phosphate</text>
        <dbReference type="Rhea" id="RHEA:14369"/>
        <dbReference type="ChEBI" id="CHEBI:15377"/>
        <dbReference type="ChEBI" id="CHEBI:29805"/>
        <dbReference type="ChEBI" id="CHEBI:43474"/>
        <dbReference type="ChEBI" id="CHEBI:58033"/>
        <dbReference type="EC" id="3.1.3.18"/>
    </reaction>
</comment>
<comment type="pathway">
    <text evidence="2">Organic acid metabolism; glycolate biosynthesis; glycolate from 2-phosphoglycolate: step 1/1.</text>
</comment>
<keyword evidence="6" id="KW-1185">Reference proteome</keyword>
<evidence type="ECO:0000256" key="2">
    <source>
        <dbReference type="ARBA" id="ARBA00004818"/>
    </source>
</evidence>
<protein>
    <recommendedName>
        <fullName evidence="4">phosphoglycolate phosphatase</fullName>
        <ecNumber evidence="4">3.1.3.18</ecNumber>
    </recommendedName>
</protein>
<evidence type="ECO:0000256" key="1">
    <source>
        <dbReference type="ARBA" id="ARBA00000830"/>
    </source>
</evidence>
<reference evidence="5" key="1">
    <citation type="submission" date="2023-07" db="EMBL/GenBank/DDBJ databases">
        <title>Genomic Encyclopedia of Type Strains, Phase IV (KMG-IV): sequencing the most valuable type-strain genomes for metagenomic binning, comparative biology and taxonomic classification.</title>
        <authorList>
            <person name="Goeker M."/>
        </authorList>
    </citation>
    <scope>NUCLEOTIDE SEQUENCE</scope>
    <source>
        <strain evidence="5">DSM 21202</strain>
    </source>
</reference>
<dbReference type="SFLD" id="SFLDS00003">
    <property type="entry name" value="Haloacid_Dehalogenase"/>
    <property type="match status" value="1"/>
</dbReference>
<dbReference type="NCBIfam" id="TIGR01549">
    <property type="entry name" value="HAD-SF-IA-v1"/>
    <property type="match status" value="1"/>
</dbReference>